<feature type="domain" description="UvrD-like helicase ATP-binding" evidence="16">
    <location>
        <begin position="16"/>
        <end position="409"/>
    </location>
</feature>
<dbReference type="PROSITE" id="PS51198">
    <property type="entry name" value="UVRD_HELICASE_ATP_BIND"/>
    <property type="match status" value="1"/>
</dbReference>
<evidence type="ECO:0000256" key="6">
    <source>
        <dbReference type="ARBA" id="ARBA00022839"/>
    </source>
</evidence>
<dbReference type="InterPro" id="IPR000212">
    <property type="entry name" value="DNA_helicase_UvrD/REP"/>
</dbReference>
<name>A0AAU8CDE8_9EURY</name>
<evidence type="ECO:0000256" key="9">
    <source>
        <dbReference type="ARBA" id="ARBA00023204"/>
    </source>
</evidence>
<reference evidence="18" key="1">
    <citation type="submission" date="2024-06" db="EMBL/GenBank/DDBJ databases">
        <title>Genome Sequence of an extremely halophilic archaeon isolated from Permian era halite, Salado Formation, Carlsbad, New Mexico: Halobacterium sp. strain NMX12-1.</title>
        <authorList>
            <person name="Sotoa L."/>
            <person name="DasSarma P."/>
            <person name="Anton B.P."/>
            <person name="Vincze T."/>
            <person name="Verma I."/>
            <person name="Eralp B."/>
            <person name="Powers D.W."/>
            <person name="Dozier B.L."/>
            <person name="Roberts R.J."/>
            <person name="DasSarma S."/>
        </authorList>
    </citation>
    <scope>NUCLEOTIDE SEQUENCE</scope>
    <source>
        <strain evidence="18">NMX12-1</strain>
    </source>
</reference>
<dbReference type="KEGG" id="hanx:ABSL23_01465"/>
<dbReference type="InterPro" id="IPR014016">
    <property type="entry name" value="UvrD-like_ATP-bd"/>
</dbReference>
<dbReference type="Pfam" id="PF12705">
    <property type="entry name" value="PDDEXK_1"/>
    <property type="match status" value="1"/>
</dbReference>
<evidence type="ECO:0000256" key="13">
    <source>
        <dbReference type="ARBA" id="ARBA00048988"/>
    </source>
</evidence>
<evidence type="ECO:0000259" key="17">
    <source>
        <dbReference type="PROSITE" id="PS51217"/>
    </source>
</evidence>
<dbReference type="GO" id="GO:0000725">
    <property type="term" value="P:recombinational repair"/>
    <property type="evidence" value="ECO:0007669"/>
    <property type="project" value="TreeGrafter"/>
</dbReference>
<feature type="region of interest" description="Disordered" evidence="15">
    <location>
        <begin position="1166"/>
        <end position="1192"/>
    </location>
</feature>
<keyword evidence="5 14" id="KW-0347">Helicase</keyword>
<dbReference type="Pfam" id="PF00580">
    <property type="entry name" value="UvrD-helicase"/>
    <property type="match status" value="1"/>
</dbReference>
<sequence>MPLLEVPEDVPSIFDDEPQTQVFEEYHEGSGRVVVGAGAGTGKTTTLIDTVAEAILQKLNEEEGNPMDDLLITTFTKDAAGELKTKLKERLRVHEAASGEQLNTDIWRWIETDSYVETIDSFTHRLLREVAIEAGISPGFEVRDGLEEEDLYDEIMEEMRDQDDLEDSIARLEEAYPNEDWRAFPPDDLQDLLIRAHNKSREFCWTPEEMGERLMETHQQSHAELEPDFTVDEVREIAQELTGQFTFPGEDVAEHASEIYRHNQRLIEDFSRLLVEFDERYNDRTVEQGLLSHTDITYLVWKQLNENPNSDWAEGLSERFDHVFVDEFQDTSFAQCRILAHCFQDSGERTNALLIGDVKQSIYQWRSADPRIFADIIDFAIEEDGDNEAPYLEIDGLAYLPLTTNFRSHPELVESANHIFDSIFTDPGRGDIGPFNIPFEAATASRASEEPDWAANGNRLHVLDLGNSSSKSDWRQNEPVRVAETVSGLIGDDQTPVLDEDETESLDEPVYRQPRAGDITLLFNRRSAMAPYAEMLREYGVDCAIDVSKGLFNEPEIELLIEVLNWFANPHSKDSLIRILRSPVTALDDRTLRYLASEKYYLTTALEDWPDELPENDESRLRGLIALRDDLRWEREKNKASLIQDIIQHTGFDSVVLAGEDGKQKFANLWLVAEIVTEWEDEELLSYNEFVTRLKRLQSRANRGEDEHPLAKISDEESETTVRLTTVHQSKGLEYPIVILPDLCYAPRDAWFPWNNRMMLSRDGVGLRPDIGDEQPVQYGAGGSDFWITDDPNPTNPFAVDGLATTWITGTRSDTNGSISDDHPLAENYAATLAEFWRSLYVAYTRAADHLFVGLSSSNRLPGPDEYSTWATSLTNLLKPDQLDNWQPGTFSREITYRELDGVDEVSIGIDDIEPGEMRVDEEIGMEIVEESITQNRRHEVDELENEFFPSVVKPTSIHDILACPLRFQYSELEEVSAIRADIPPGSEPPGGLHPTQWGDIVHKLLENAVIGEEEAGEYAEGYEQEIKNELLDTVLANFEGSEIGQSLTETDVTALPEHDVRVYVDELDTYVSGQLDLVYEDSEGWHVVDFKTGRVADEDEYIGDSYRLQLAAYTWLFDKAYDVEIESAKLAYVHPSLEIKSMDVSPSDFEDAITEVQQLLEIVPNQGLPATPDPTRDEISGDPPVSSKCGSCAYRSRCPEWSD</sequence>
<dbReference type="RefSeq" id="WP_353634489.1">
    <property type="nucleotide sequence ID" value="NZ_CP159204.1"/>
</dbReference>
<protein>
    <recommendedName>
        <fullName evidence="12">DNA 3'-5' helicase</fullName>
        <ecNumber evidence="12">5.6.2.4</ecNumber>
    </recommendedName>
</protein>
<accession>A0AAU8CDE8</accession>
<comment type="catalytic activity">
    <reaction evidence="13">
        <text>ATP + H2O = ADP + phosphate + H(+)</text>
        <dbReference type="Rhea" id="RHEA:13065"/>
        <dbReference type="ChEBI" id="CHEBI:15377"/>
        <dbReference type="ChEBI" id="CHEBI:15378"/>
        <dbReference type="ChEBI" id="CHEBI:30616"/>
        <dbReference type="ChEBI" id="CHEBI:43474"/>
        <dbReference type="ChEBI" id="CHEBI:456216"/>
        <dbReference type="EC" id="5.6.2.4"/>
    </reaction>
</comment>
<evidence type="ECO:0000313" key="18">
    <source>
        <dbReference type="EMBL" id="XCF16697.1"/>
    </source>
</evidence>
<evidence type="ECO:0000256" key="2">
    <source>
        <dbReference type="ARBA" id="ARBA00022741"/>
    </source>
</evidence>
<dbReference type="GO" id="GO:0003677">
    <property type="term" value="F:DNA binding"/>
    <property type="evidence" value="ECO:0007669"/>
    <property type="project" value="UniProtKB-KW"/>
</dbReference>
<dbReference type="InterPro" id="IPR011335">
    <property type="entry name" value="Restrct_endonuc-II-like"/>
</dbReference>
<evidence type="ECO:0000256" key="4">
    <source>
        <dbReference type="ARBA" id="ARBA00022801"/>
    </source>
</evidence>
<dbReference type="EMBL" id="CP159204">
    <property type="protein sequence ID" value="XCF16697.1"/>
    <property type="molecule type" value="Genomic_DNA"/>
</dbReference>
<dbReference type="Gene3D" id="1.10.486.10">
    <property type="entry name" value="PCRA, domain 4"/>
    <property type="match status" value="1"/>
</dbReference>
<evidence type="ECO:0000256" key="11">
    <source>
        <dbReference type="ARBA" id="ARBA00034617"/>
    </source>
</evidence>
<keyword evidence="8" id="KW-0238">DNA-binding</keyword>
<dbReference type="Gene3D" id="3.90.320.10">
    <property type="match status" value="1"/>
</dbReference>
<dbReference type="GO" id="GO:0043138">
    <property type="term" value="F:3'-5' DNA helicase activity"/>
    <property type="evidence" value="ECO:0007669"/>
    <property type="project" value="UniProtKB-EC"/>
</dbReference>
<evidence type="ECO:0000256" key="1">
    <source>
        <dbReference type="ARBA" id="ARBA00022722"/>
    </source>
</evidence>
<gene>
    <name evidence="18" type="ORF">ABSL23_01465</name>
</gene>
<dbReference type="Gene3D" id="3.40.50.300">
    <property type="entry name" value="P-loop containing nucleotide triphosphate hydrolases"/>
    <property type="match status" value="4"/>
</dbReference>
<evidence type="ECO:0000256" key="15">
    <source>
        <dbReference type="SAM" id="MobiDB-lite"/>
    </source>
</evidence>
<keyword evidence="3" id="KW-0227">DNA damage</keyword>
<keyword evidence="10" id="KW-0413">Isomerase</keyword>
<dbReference type="GeneID" id="91107777"/>
<dbReference type="SUPFAM" id="SSF52980">
    <property type="entry name" value="Restriction endonuclease-like"/>
    <property type="match status" value="1"/>
</dbReference>
<keyword evidence="6" id="KW-0269">Exonuclease</keyword>
<dbReference type="InterPro" id="IPR027417">
    <property type="entry name" value="P-loop_NTPase"/>
</dbReference>
<dbReference type="InterPro" id="IPR011604">
    <property type="entry name" value="PDDEXK-like_dom_sf"/>
</dbReference>
<keyword evidence="9" id="KW-0234">DNA repair</keyword>
<dbReference type="GO" id="GO:0005524">
    <property type="term" value="F:ATP binding"/>
    <property type="evidence" value="ECO:0007669"/>
    <property type="project" value="UniProtKB-UniRule"/>
</dbReference>
<dbReference type="AlphaFoldDB" id="A0AAU8CDE8"/>
<dbReference type="InterPro" id="IPR014017">
    <property type="entry name" value="DNA_helicase_UvrD-like_C"/>
</dbReference>
<evidence type="ECO:0000256" key="7">
    <source>
        <dbReference type="ARBA" id="ARBA00022840"/>
    </source>
</evidence>
<evidence type="ECO:0000256" key="10">
    <source>
        <dbReference type="ARBA" id="ARBA00023235"/>
    </source>
</evidence>
<dbReference type="InterPro" id="IPR038726">
    <property type="entry name" value="PDDEXK_AddAB-type"/>
</dbReference>
<keyword evidence="2 14" id="KW-0547">Nucleotide-binding</keyword>
<dbReference type="PANTHER" id="PTHR11070:SF2">
    <property type="entry name" value="ATP-DEPENDENT DNA HELICASE SRS2"/>
    <property type="match status" value="1"/>
</dbReference>
<feature type="binding site" evidence="14">
    <location>
        <begin position="37"/>
        <end position="44"/>
    </location>
    <ligand>
        <name>ATP</name>
        <dbReference type="ChEBI" id="CHEBI:30616"/>
    </ligand>
</feature>
<keyword evidence="7 14" id="KW-0067">ATP-binding</keyword>
<keyword evidence="1" id="KW-0540">Nuclease</keyword>
<evidence type="ECO:0000256" key="14">
    <source>
        <dbReference type="PROSITE-ProRule" id="PRU00560"/>
    </source>
</evidence>
<evidence type="ECO:0000256" key="12">
    <source>
        <dbReference type="ARBA" id="ARBA00034808"/>
    </source>
</evidence>
<dbReference type="SUPFAM" id="SSF52540">
    <property type="entry name" value="P-loop containing nucleoside triphosphate hydrolases"/>
    <property type="match status" value="1"/>
</dbReference>
<dbReference type="Pfam" id="PF13361">
    <property type="entry name" value="UvrD_C"/>
    <property type="match status" value="1"/>
</dbReference>
<evidence type="ECO:0000256" key="8">
    <source>
        <dbReference type="ARBA" id="ARBA00023125"/>
    </source>
</evidence>
<feature type="domain" description="UvrD-like helicase C-terminal" evidence="17">
    <location>
        <begin position="460"/>
        <end position="732"/>
    </location>
</feature>
<evidence type="ECO:0000256" key="3">
    <source>
        <dbReference type="ARBA" id="ARBA00022763"/>
    </source>
</evidence>
<dbReference type="PROSITE" id="PS51217">
    <property type="entry name" value="UVRD_HELICASE_CTER"/>
    <property type="match status" value="1"/>
</dbReference>
<dbReference type="PANTHER" id="PTHR11070">
    <property type="entry name" value="UVRD / RECB / PCRA DNA HELICASE FAMILY MEMBER"/>
    <property type="match status" value="1"/>
</dbReference>
<organism evidence="18">
    <name type="scientific">Halobacterium sp. NMX12-1</name>
    <dbReference type="NCBI Taxonomy" id="3166650"/>
    <lineage>
        <taxon>Archaea</taxon>
        <taxon>Methanobacteriati</taxon>
        <taxon>Methanobacteriota</taxon>
        <taxon>Stenosarchaea group</taxon>
        <taxon>Halobacteria</taxon>
        <taxon>Halobacteriales</taxon>
        <taxon>Halobacteriaceae</taxon>
        <taxon>Halobacterium</taxon>
    </lineage>
</organism>
<dbReference type="EC" id="5.6.2.4" evidence="12"/>
<proteinExistence type="predicted"/>
<dbReference type="GO" id="GO:0004527">
    <property type="term" value="F:exonuclease activity"/>
    <property type="evidence" value="ECO:0007669"/>
    <property type="project" value="UniProtKB-KW"/>
</dbReference>
<evidence type="ECO:0000256" key="5">
    <source>
        <dbReference type="ARBA" id="ARBA00022806"/>
    </source>
</evidence>
<comment type="catalytic activity">
    <reaction evidence="11">
        <text>Couples ATP hydrolysis with the unwinding of duplex DNA by translocating in the 3'-5' direction.</text>
        <dbReference type="EC" id="5.6.2.4"/>
    </reaction>
</comment>
<evidence type="ECO:0000259" key="16">
    <source>
        <dbReference type="PROSITE" id="PS51198"/>
    </source>
</evidence>
<keyword evidence="4 14" id="KW-0378">Hydrolase</keyword>